<accession>A0A941EBR5</accession>
<dbReference type="InterPro" id="IPR011006">
    <property type="entry name" value="CheY-like_superfamily"/>
</dbReference>
<gene>
    <name evidence="6" type="ORF">KDK95_13915</name>
</gene>
<dbReference type="PANTHER" id="PTHR43214">
    <property type="entry name" value="TWO-COMPONENT RESPONSE REGULATOR"/>
    <property type="match status" value="1"/>
</dbReference>
<dbReference type="InterPro" id="IPR001789">
    <property type="entry name" value="Sig_transdc_resp-reg_receiver"/>
</dbReference>
<dbReference type="GO" id="GO:0003677">
    <property type="term" value="F:DNA binding"/>
    <property type="evidence" value="ECO:0007669"/>
    <property type="project" value="UniProtKB-KW"/>
</dbReference>
<dbReference type="AlphaFoldDB" id="A0A941EBR5"/>
<dbReference type="InterPro" id="IPR058245">
    <property type="entry name" value="NreC/VraR/RcsB-like_REC"/>
</dbReference>
<evidence type="ECO:0000259" key="5">
    <source>
        <dbReference type="PROSITE" id="PS50110"/>
    </source>
</evidence>
<feature type="domain" description="HTH luxR-type" evidence="4">
    <location>
        <begin position="167"/>
        <end position="232"/>
    </location>
</feature>
<protein>
    <submittedName>
        <fullName evidence="6">Response regulator transcription factor</fullName>
    </submittedName>
</protein>
<evidence type="ECO:0000313" key="6">
    <source>
        <dbReference type="EMBL" id="MBR7827410.1"/>
    </source>
</evidence>
<evidence type="ECO:0000313" key="7">
    <source>
        <dbReference type="Proteomes" id="UP000676325"/>
    </source>
</evidence>
<dbReference type="CDD" id="cd17535">
    <property type="entry name" value="REC_NarL-like"/>
    <property type="match status" value="1"/>
</dbReference>
<organism evidence="6 7">
    <name type="scientific">Actinospica acidithermotolerans</name>
    <dbReference type="NCBI Taxonomy" id="2828514"/>
    <lineage>
        <taxon>Bacteria</taxon>
        <taxon>Bacillati</taxon>
        <taxon>Actinomycetota</taxon>
        <taxon>Actinomycetes</taxon>
        <taxon>Catenulisporales</taxon>
        <taxon>Actinospicaceae</taxon>
        <taxon>Actinospica</taxon>
    </lineage>
</organism>
<dbReference type="InterPro" id="IPR000792">
    <property type="entry name" value="Tscrpt_reg_LuxR_C"/>
</dbReference>
<dbReference type="SUPFAM" id="SSF52172">
    <property type="entry name" value="CheY-like"/>
    <property type="match status" value="1"/>
</dbReference>
<sequence>MSDARAGAAQRGEPIRVLLVDDHALMRLSLRTVLETEPDIEVVGEAGDGNEALAKAAELLPDLVLLDVKMPARGGIGGGIEAAAAIKDIAPSARVVMLTMSEDEEDLYEAIKAGASGYLLKDVLPHEIADSIRSVVGGQSLISPPMAAKLLTEFATMVRHGEDRKNPGPPAPRLTDRELEVLKLIATGANNSKIAKTLFISENTVKNHVRNILEKLQLHSRMEAVMYAVREKILDLP</sequence>
<dbReference type="InterPro" id="IPR039420">
    <property type="entry name" value="WalR-like"/>
</dbReference>
<evidence type="ECO:0000256" key="3">
    <source>
        <dbReference type="PROSITE-ProRule" id="PRU00169"/>
    </source>
</evidence>
<feature type="domain" description="Response regulatory" evidence="5">
    <location>
        <begin position="16"/>
        <end position="136"/>
    </location>
</feature>
<feature type="modified residue" description="4-aspartylphosphate" evidence="3">
    <location>
        <position position="67"/>
    </location>
</feature>
<dbReference type="CDD" id="cd06170">
    <property type="entry name" value="LuxR_C_like"/>
    <property type="match status" value="1"/>
</dbReference>
<keyword evidence="7" id="KW-1185">Reference proteome</keyword>
<dbReference type="EMBL" id="JAGSOH010000034">
    <property type="protein sequence ID" value="MBR7827410.1"/>
    <property type="molecule type" value="Genomic_DNA"/>
</dbReference>
<evidence type="ECO:0000256" key="1">
    <source>
        <dbReference type="ARBA" id="ARBA00022553"/>
    </source>
</evidence>
<dbReference type="RefSeq" id="WP_212518554.1">
    <property type="nucleotide sequence ID" value="NZ_JAGSOH010000034.1"/>
</dbReference>
<dbReference type="Proteomes" id="UP000676325">
    <property type="component" value="Unassembled WGS sequence"/>
</dbReference>
<dbReference type="PROSITE" id="PS50110">
    <property type="entry name" value="RESPONSE_REGULATORY"/>
    <property type="match status" value="1"/>
</dbReference>
<dbReference type="Pfam" id="PF00196">
    <property type="entry name" value="GerE"/>
    <property type="match status" value="1"/>
</dbReference>
<dbReference type="SMART" id="SM00421">
    <property type="entry name" value="HTH_LUXR"/>
    <property type="match status" value="1"/>
</dbReference>
<name>A0A941EBR5_9ACTN</name>
<dbReference type="Gene3D" id="3.40.50.2300">
    <property type="match status" value="1"/>
</dbReference>
<dbReference type="PRINTS" id="PR00038">
    <property type="entry name" value="HTHLUXR"/>
</dbReference>
<evidence type="ECO:0000256" key="2">
    <source>
        <dbReference type="ARBA" id="ARBA00023125"/>
    </source>
</evidence>
<dbReference type="InterPro" id="IPR016032">
    <property type="entry name" value="Sig_transdc_resp-reg_C-effctor"/>
</dbReference>
<dbReference type="Pfam" id="PF00072">
    <property type="entry name" value="Response_reg"/>
    <property type="match status" value="1"/>
</dbReference>
<dbReference type="GO" id="GO:0006355">
    <property type="term" value="P:regulation of DNA-templated transcription"/>
    <property type="evidence" value="ECO:0007669"/>
    <property type="project" value="InterPro"/>
</dbReference>
<keyword evidence="2" id="KW-0238">DNA-binding</keyword>
<dbReference type="PROSITE" id="PS50043">
    <property type="entry name" value="HTH_LUXR_2"/>
    <property type="match status" value="1"/>
</dbReference>
<dbReference type="PANTHER" id="PTHR43214:SF37">
    <property type="entry name" value="TRANSCRIPTIONAL REGULATORY PROTEIN YDFI"/>
    <property type="match status" value="1"/>
</dbReference>
<dbReference type="SMART" id="SM00448">
    <property type="entry name" value="REC"/>
    <property type="match status" value="1"/>
</dbReference>
<reference evidence="6" key="1">
    <citation type="submission" date="2021-04" db="EMBL/GenBank/DDBJ databases">
        <title>Genome based classification of Actinospica acidithermotolerans sp. nov., an actinobacterium isolated from an Indonesian hot spring.</title>
        <authorList>
            <person name="Kusuma A.B."/>
            <person name="Putra K.E."/>
            <person name="Nafisah S."/>
            <person name="Loh J."/>
            <person name="Nouioui I."/>
            <person name="Goodfellow M."/>
        </authorList>
    </citation>
    <scope>NUCLEOTIDE SEQUENCE</scope>
    <source>
        <strain evidence="6">MGRD01-02</strain>
    </source>
</reference>
<keyword evidence="1 3" id="KW-0597">Phosphoprotein</keyword>
<dbReference type="SUPFAM" id="SSF46894">
    <property type="entry name" value="C-terminal effector domain of the bipartite response regulators"/>
    <property type="match status" value="1"/>
</dbReference>
<proteinExistence type="predicted"/>
<dbReference type="PROSITE" id="PS00622">
    <property type="entry name" value="HTH_LUXR_1"/>
    <property type="match status" value="1"/>
</dbReference>
<comment type="caution">
    <text evidence="6">The sequence shown here is derived from an EMBL/GenBank/DDBJ whole genome shotgun (WGS) entry which is preliminary data.</text>
</comment>
<dbReference type="GO" id="GO:0000160">
    <property type="term" value="P:phosphorelay signal transduction system"/>
    <property type="evidence" value="ECO:0007669"/>
    <property type="project" value="InterPro"/>
</dbReference>
<evidence type="ECO:0000259" key="4">
    <source>
        <dbReference type="PROSITE" id="PS50043"/>
    </source>
</evidence>